<organism evidence="2 3">
    <name type="scientific">Thalassiosira oceanica</name>
    <name type="common">Marine diatom</name>
    <dbReference type="NCBI Taxonomy" id="159749"/>
    <lineage>
        <taxon>Eukaryota</taxon>
        <taxon>Sar</taxon>
        <taxon>Stramenopiles</taxon>
        <taxon>Ochrophyta</taxon>
        <taxon>Bacillariophyta</taxon>
        <taxon>Coscinodiscophyceae</taxon>
        <taxon>Thalassiosirophycidae</taxon>
        <taxon>Thalassiosirales</taxon>
        <taxon>Thalassiosiraceae</taxon>
        <taxon>Thalassiosira</taxon>
    </lineage>
</organism>
<feature type="compositionally biased region" description="Basic and acidic residues" evidence="1">
    <location>
        <begin position="42"/>
        <end position="51"/>
    </location>
</feature>
<dbReference type="AlphaFoldDB" id="K0T5K8"/>
<dbReference type="Proteomes" id="UP000266841">
    <property type="component" value="Unassembled WGS sequence"/>
</dbReference>
<gene>
    <name evidence="2" type="ORF">THAOC_05461</name>
</gene>
<feature type="region of interest" description="Disordered" evidence="1">
    <location>
        <begin position="1"/>
        <end position="51"/>
    </location>
</feature>
<evidence type="ECO:0000313" key="3">
    <source>
        <dbReference type="Proteomes" id="UP000266841"/>
    </source>
</evidence>
<name>K0T5K8_THAOC</name>
<evidence type="ECO:0000313" key="2">
    <source>
        <dbReference type="EMBL" id="EJK72955.1"/>
    </source>
</evidence>
<comment type="caution">
    <text evidence="2">The sequence shown here is derived from an EMBL/GenBank/DDBJ whole genome shotgun (WGS) entry which is preliminary data.</text>
</comment>
<protein>
    <submittedName>
        <fullName evidence="2">Uncharacterized protein</fullName>
    </submittedName>
</protein>
<proteinExistence type="predicted"/>
<dbReference type="EMBL" id="AGNL01005039">
    <property type="protein sequence ID" value="EJK72955.1"/>
    <property type="molecule type" value="Genomic_DNA"/>
</dbReference>
<accession>K0T5K8</accession>
<feature type="compositionally biased region" description="Polar residues" evidence="1">
    <location>
        <begin position="1"/>
        <end position="12"/>
    </location>
</feature>
<keyword evidence="3" id="KW-1185">Reference proteome</keyword>
<sequence length="187" mass="20328">MKFSTRDTAATTPQPPKGPRSPVSLLRPPAPSLIVSRSSHRRVTDERAKDSVQEVYGRRYSVGERSAGDLRPLQHHLGNWDVTARCRRADDDQAPRRPRRVDNEASTTKHCPIAPISNAQMGKGAACVMVGSKGVSEHSLSIGGFPYGPSSTERGLPWEELSGSPPTPPDKQLYDDAGGAHNRRAVE</sequence>
<evidence type="ECO:0000256" key="1">
    <source>
        <dbReference type="SAM" id="MobiDB-lite"/>
    </source>
</evidence>
<feature type="region of interest" description="Disordered" evidence="1">
    <location>
        <begin position="143"/>
        <end position="187"/>
    </location>
</feature>
<reference evidence="2 3" key="1">
    <citation type="journal article" date="2012" name="Genome Biol.">
        <title>Genome and low-iron response of an oceanic diatom adapted to chronic iron limitation.</title>
        <authorList>
            <person name="Lommer M."/>
            <person name="Specht M."/>
            <person name="Roy A.S."/>
            <person name="Kraemer L."/>
            <person name="Andreson R."/>
            <person name="Gutowska M.A."/>
            <person name="Wolf J."/>
            <person name="Bergner S.V."/>
            <person name="Schilhabel M.B."/>
            <person name="Klostermeier U.C."/>
            <person name="Beiko R.G."/>
            <person name="Rosenstiel P."/>
            <person name="Hippler M."/>
            <person name="Laroche J."/>
        </authorList>
    </citation>
    <scope>NUCLEOTIDE SEQUENCE [LARGE SCALE GENOMIC DNA]</scope>
    <source>
        <strain evidence="2 3">CCMP1005</strain>
    </source>
</reference>